<feature type="transmembrane region" description="Helical" evidence="2">
    <location>
        <begin position="34"/>
        <end position="54"/>
    </location>
</feature>
<accession>A0AAE4CD29</accession>
<evidence type="ECO:0000313" key="4">
    <source>
        <dbReference type="Proteomes" id="UP001183643"/>
    </source>
</evidence>
<keyword evidence="2" id="KW-0812">Transmembrane</keyword>
<dbReference type="EMBL" id="JAVDYB010000001">
    <property type="protein sequence ID" value="MDR7279912.1"/>
    <property type="molecule type" value="Genomic_DNA"/>
</dbReference>
<keyword evidence="2" id="KW-0472">Membrane</keyword>
<reference evidence="3" key="1">
    <citation type="submission" date="2023-07" db="EMBL/GenBank/DDBJ databases">
        <title>Sequencing the genomes of 1000 actinobacteria strains.</title>
        <authorList>
            <person name="Klenk H.-P."/>
        </authorList>
    </citation>
    <scope>NUCLEOTIDE SEQUENCE</scope>
    <source>
        <strain evidence="3">DSM 44707</strain>
    </source>
</reference>
<comment type="caution">
    <text evidence="3">The sequence shown here is derived from an EMBL/GenBank/DDBJ whole genome shotgun (WGS) entry which is preliminary data.</text>
</comment>
<evidence type="ECO:0000313" key="3">
    <source>
        <dbReference type="EMBL" id="MDR7279912.1"/>
    </source>
</evidence>
<evidence type="ECO:0000256" key="1">
    <source>
        <dbReference type="SAM" id="MobiDB-lite"/>
    </source>
</evidence>
<dbReference type="AlphaFoldDB" id="A0AAE4CD29"/>
<feature type="region of interest" description="Disordered" evidence="1">
    <location>
        <begin position="1"/>
        <end position="29"/>
    </location>
</feature>
<dbReference type="RefSeq" id="WP_310373978.1">
    <property type="nucleotide sequence ID" value="NZ_JAVDYB010000001.1"/>
</dbReference>
<organism evidence="3 4">
    <name type="scientific">Catenuloplanes atrovinosus</name>
    <dbReference type="NCBI Taxonomy" id="137266"/>
    <lineage>
        <taxon>Bacteria</taxon>
        <taxon>Bacillati</taxon>
        <taxon>Actinomycetota</taxon>
        <taxon>Actinomycetes</taxon>
        <taxon>Micromonosporales</taxon>
        <taxon>Micromonosporaceae</taxon>
        <taxon>Catenuloplanes</taxon>
    </lineage>
</organism>
<protein>
    <submittedName>
        <fullName evidence="3">Uncharacterized protein</fullName>
    </submittedName>
</protein>
<keyword evidence="4" id="KW-1185">Reference proteome</keyword>
<feature type="transmembrane region" description="Helical" evidence="2">
    <location>
        <begin position="60"/>
        <end position="79"/>
    </location>
</feature>
<dbReference type="Proteomes" id="UP001183643">
    <property type="component" value="Unassembled WGS sequence"/>
</dbReference>
<name>A0AAE4CD29_9ACTN</name>
<keyword evidence="2" id="KW-1133">Transmembrane helix</keyword>
<evidence type="ECO:0000256" key="2">
    <source>
        <dbReference type="SAM" id="Phobius"/>
    </source>
</evidence>
<sequence>MTDHQPSTALGAVGDQPSAPPGSGDRPGNKRRQILAFTAACALIVAAPLLNSLLPPPAKGVLLCTEAAAVTGLLGFFIVQWWRGRPRPSHVAAGVSAALAALTPINLLFPQTVPAYSWQGIRSNLFSYDPCATSRGQRVHLTISGAGRRPTAQLAVDGPAVPKETFWLVVFAERSTPQMYFPQRQPLASTLTSPGDHHTTVELGEAPQIGSSRRISVVCATPSGDLALRDYVAHLSDPTWNDRRRALPAGTTVISNQVHHVLLD</sequence>
<gene>
    <name evidence="3" type="ORF">J2S41_006690</name>
</gene>
<proteinExistence type="predicted"/>